<accession>W1NN23</accession>
<dbReference type="Proteomes" id="UP000017836">
    <property type="component" value="Unassembled WGS sequence"/>
</dbReference>
<evidence type="ECO:0000313" key="1">
    <source>
        <dbReference type="EMBL" id="ERM97001.1"/>
    </source>
</evidence>
<dbReference type="AlphaFoldDB" id="W1NN23"/>
<gene>
    <name evidence="1" type="ORF">AMTR_s00074p00193600</name>
</gene>
<evidence type="ECO:0000313" key="2">
    <source>
        <dbReference type="Proteomes" id="UP000017836"/>
    </source>
</evidence>
<sequence length="94" mass="10955">MLSKADHLTGIVDNGLTAQDPKTKDRYFRELSCKCTVEELQEEDPHRLRSPGLLRERIPIQQPLGRGQKYLPPDEEEDIDFILYNFDVILLIKM</sequence>
<proteinExistence type="predicted"/>
<organism evidence="1 2">
    <name type="scientific">Amborella trichopoda</name>
    <dbReference type="NCBI Taxonomy" id="13333"/>
    <lineage>
        <taxon>Eukaryota</taxon>
        <taxon>Viridiplantae</taxon>
        <taxon>Streptophyta</taxon>
        <taxon>Embryophyta</taxon>
        <taxon>Tracheophyta</taxon>
        <taxon>Spermatophyta</taxon>
        <taxon>Magnoliopsida</taxon>
        <taxon>Amborellales</taxon>
        <taxon>Amborellaceae</taxon>
        <taxon>Amborella</taxon>
    </lineage>
</organism>
<keyword evidence="2" id="KW-1185">Reference proteome</keyword>
<dbReference type="EMBL" id="KI396637">
    <property type="protein sequence ID" value="ERM97001.1"/>
    <property type="molecule type" value="Genomic_DNA"/>
</dbReference>
<dbReference type="HOGENOM" id="CLU_2389159_0_0_1"/>
<reference evidence="2" key="1">
    <citation type="journal article" date="2013" name="Science">
        <title>The Amborella genome and the evolution of flowering plants.</title>
        <authorList>
            <consortium name="Amborella Genome Project"/>
        </authorList>
    </citation>
    <scope>NUCLEOTIDE SEQUENCE [LARGE SCALE GENOMIC DNA]</scope>
</reference>
<name>W1NN23_AMBTC</name>
<dbReference type="Gramene" id="ERM97001">
    <property type="protein sequence ID" value="ERM97001"/>
    <property type="gene ID" value="AMTR_s00074p00193600"/>
</dbReference>
<protein>
    <submittedName>
        <fullName evidence="1">Uncharacterized protein</fullName>
    </submittedName>
</protein>